<reference evidence="1 2" key="1">
    <citation type="submission" date="2015-12" db="EMBL/GenBank/DDBJ databases">
        <authorList>
            <person name="Shamseldin A."/>
            <person name="Moawad H."/>
            <person name="Abd El-Rahim W.M."/>
            <person name="Sadowsky M.J."/>
        </authorList>
    </citation>
    <scope>NUCLEOTIDE SEQUENCE [LARGE SCALE GENOMIC DNA]</scope>
    <source>
        <strain evidence="1 2">Ar51</strain>
    </source>
</reference>
<dbReference type="KEGG" id="psul:AU252_20420"/>
<accession>A0A0U3RDC2</accession>
<evidence type="ECO:0000313" key="1">
    <source>
        <dbReference type="EMBL" id="ALV43233.1"/>
    </source>
</evidence>
<dbReference type="EMBL" id="CP013747">
    <property type="protein sequence ID" value="ALV43233.1"/>
    <property type="molecule type" value="Genomic_DNA"/>
</dbReference>
<protein>
    <submittedName>
        <fullName evidence="1">Uncharacterized protein</fullName>
    </submittedName>
</protein>
<sequence>MLPTGRGLLFGLRRFRAATALVAEFAAVAPKDGVHDAEFGEALGDLGLLVDAAEAVGKGCAGLEEVMPVEPFVAGSAYGDDLADDVVPDRDEVWVFAGLDFAGDCWAQGGRRIPDRRLRVNRDR</sequence>
<gene>
    <name evidence="1" type="ORF">AU252_20420</name>
</gene>
<name>A0A0U3RDC2_9MICC</name>
<dbReference type="AlphaFoldDB" id="A0A0U3RDC2"/>
<evidence type="ECO:0000313" key="2">
    <source>
        <dbReference type="Proteomes" id="UP000065151"/>
    </source>
</evidence>
<proteinExistence type="predicted"/>
<dbReference type="Proteomes" id="UP000065151">
    <property type="component" value="Chromosome"/>
</dbReference>
<organism evidence="1">
    <name type="scientific">Pseudarthrobacter sulfonivorans</name>
    <dbReference type="NCBI Taxonomy" id="121292"/>
    <lineage>
        <taxon>Bacteria</taxon>
        <taxon>Bacillati</taxon>
        <taxon>Actinomycetota</taxon>
        <taxon>Actinomycetes</taxon>
        <taxon>Micrococcales</taxon>
        <taxon>Micrococcaceae</taxon>
        <taxon>Pseudarthrobacter</taxon>
    </lineage>
</organism>